<dbReference type="AlphaFoldDB" id="A0A1N7MYB8"/>
<name>A0A1N7MYB8_9RHOB</name>
<evidence type="ECO:0000313" key="1">
    <source>
        <dbReference type="EMBL" id="SIS91154.1"/>
    </source>
</evidence>
<gene>
    <name evidence="1" type="ORF">SAMN05421759_10653</name>
</gene>
<evidence type="ECO:0000313" key="2">
    <source>
        <dbReference type="Proteomes" id="UP000186684"/>
    </source>
</evidence>
<dbReference type="EMBL" id="FTOQ01000006">
    <property type="protein sequence ID" value="SIS91154.1"/>
    <property type="molecule type" value="Genomic_DNA"/>
</dbReference>
<dbReference type="Proteomes" id="UP000186684">
    <property type="component" value="Unassembled WGS sequence"/>
</dbReference>
<protein>
    <submittedName>
        <fullName evidence="1">Uncharacterized protein</fullName>
    </submittedName>
</protein>
<dbReference type="RefSeq" id="WP_076448219.1">
    <property type="nucleotide sequence ID" value="NZ_FTOQ01000006.1"/>
</dbReference>
<accession>A0A1N7MYB8</accession>
<sequence>MEQGQNHRWPLGWHGLHAIEARALKSEIFREIDGMHALSDHRFDVIGRSDDGDDVVLAITGWEAPFATLHLDWPERRGALTKMFGAIKPRGTADLRPVTRLADLHRAGR</sequence>
<proteinExistence type="predicted"/>
<organism evidence="1 2">
    <name type="scientific">Roseivivax lentus</name>
    <dbReference type="NCBI Taxonomy" id="633194"/>
    <lineage>
        <taxon>Bacteria</taxon>
        <taxon>Pseudomonadati</taxon>
        <taxon>Pseudomonadota</taxon>
        <taxon>Alphaproteobacteria</taxon>
        <taxon>Rhodobacterales</taxon>
        <taxon>Roseobacteraceae</taxon>
        <taxon>Roseivivax</taxon>
    </lineage>
</organism>
<reference evidence="2" key="1">
    <citation type="submission" date="2017-01" db="EMBL/GenBank/DDBJ databases">
        <authorList>
            <person name="Varghese N."/>
            <person name="Submissions S."/>
        </authorList>
    </citation>
    <scope>NUCLEOTIDE SEQUENCE [LARGE SCALE GENOMIC DNA]</scope>
    <source>
        <strain evidence="2">DSM 29430</strain>
    </source>
</reference>
<keyword evidence="2" id="KW-1185">Reference proteome</keyword>